<keyword evidence="2" id="KW-1185">Reference proteome</keyword>
<sequence>MEVFIDNLPGGPDNINLAPDGSFWIALIQLRSKWLDLIHPSSMAKRVLATFPKLVENIKNTRKGAMAVNVASDGRITQVLDDFDGTVMSFVTSAMEFEGHLYLGSLQTNFIGKLALK</sequence>
<evidence type="ECO:0000313" key="1">
    <source>
        <dbReference type="EMBL" id="KAG1366392.1"/>
    </source>
</evidence>
<dbReference type="GO" id="GO:0016787">
    <property type="term" value="F:hydrolase activity"/>
    <property type="evidence" value="ECO:0007669"/>
    <property type="project" value="TreeGrafter"/>
</dbReference>
<reference evidence="1" key="2">
    <citation type="submission" date="2019-07" db="EMBL/GenBank/DDBJ databases">
        <authorList>
            <person name="Yang Y."/>
            <person name="Bocs S."/>
            <person name="Baudouin L."/>
        </authorList>
    </citation>
    <scope>NUCLEOTIDE SEQUENCE</scope>
    <source>
        <tissue evidence="1">Spear leaf of Hainan Tall coconut</tissue>
    </source>
</reference>
<dbReference type="PANTHER" id="PTHR10426:SF68">
    <property type="entry name" value="OS07G0614000 PROTEIN"/>
    <property type="match status" value="1"/>
</dbReference>
<proteinExistence type="predicted"/>
<dbReference type="PANTHER" id="PTHR10426">
    <property type="entry name" value="STRICTOSIDINE SYNTHASE-RELATED"/>
    <property type="match status" value="1"/>
</dbReference>
<organism evidence="1 2">
    <name type="scientific">Cocos nucifera</name>
    <name type="common">Coconut palm</name>
    <dbReference type="NCBI Taxonomy" id="13894"/>
    <lineage>
        <taxon>Eukaryota</taxon>
        <taxon>Viridiplantae</taxon>
        <taxon>Streptophyta</taxon>
        <taxon>Embryophyta</taxon>
        <taxon>Tracheophyta</taxon>
        <taxon>Spermatophyta</taxon>
        <taxon>Magnoliopsida</taxon>
        <taxon>Liliopsida</taxon>
        <taxon>Arecaceae</taxon>
        <taxon>Arecoideae</taxon>
        <taxon>Cocoseae</taxon>
        <taxon>Attaleinae</taxon>
        <taxon>Cocos</taxon>
    </lineage>
</organism>
<dbReference type="Gene3D" id="2.120.10.30">
    <property type="entry name" value="TolB, C-terminal domain"/>
    <property type="match status" value="1"/>
</dbReference>
<protein>
    <recommendedName>
        <fullName evidence="3">Strictosidine synthase conserved region domain-containing protein</fullName>
    </recommendedName>
</protein>
<dbReference type="InterPro" id="IPR011042">
    <property type="entry name" value="6-blade_b-propeller_TolB-like"/>
</dbReference>
<evidence type="ECO:0008006" key="3">
    <source>
        <dbReference type="Google" id="ProtNLM"/>
    </source>
</evidence>
<evidence type="ECO:0000313" key="2">
    <source>
        <dbReference type="Proteomes" id="UP000797356"/>
    </source>
</evidence>
<dbReference type="Proteomes" id="UP000797356">
    <property type="component" value="Chromosome 13"/>
</dbReference>
<comment type="caution">
    <text evidence="1">The sequence shown here is derived from an EMBL/GenBank/DDBJ whole genome shotgun (WGS) entry which is preliminary data.</text>
</comment>
<gene>
    <name evidence="1" type="ORF">COCNU_13G001820</name>
</gene>
<dbReference type="SUPFAM" id="SSF63829">
    <property type="entry name" value="Calcium-dependent phosphotriesterase"/>
    <property type="match status" value="1"/>
</dbReference>
<dbReference type="GO" id="GO:0012505">
    <property type="term" value="C:endomembrane system"/>
    <property type="evidence" value="ECO:0007669"/>
    <property type="project" value="TreeGrafter"/>
</dbReference>
<dbReference type="AlphaFoldDB" id="A0A8K0NB57"/>
<accession>A0A8K0NB57</accession>
<dbReference type="OrthoDB" id="5307922at2759"/>
<dbReference type="EMBL" id="CM017884">
    <property type="protein sequence ID" value="KAG1366392.1"/>
    <property type="molecule type" value="Genomic_DNA"/>
</dbReference>
<name>A0A8K0NB57_COCNU</name>
<reference evidence="1" key="1">
    <citation type="journal article" date="2017" name="Gigascience">
        <title>The genome draft of coconut (Cocos nucifera).</title>
        <authorList>
            <person name="Xiao Y."/>
            <person name="Xu P."/>
            <person name="Fan H."/>
            <person name="Baudouin L."/>
            <person name="Xia W."/>
            <person name="Bocs S."/>
            <person name="Xu J."/>
            <person name="Li Q."/>
            <person name="Guo A."/>
            <person name="Zhou L."/>
            <person name="Li J."/>
            <person name="Wu Y."/>
            <person name="Ma Z."/>
            <person name="Armero A."/>
            <person name="Issali A.E."/>
            <person name="Liu N."/>
            <person name="Peng M."/>
            <person name="Yang Y."/>
        </authorList>
    </citation>
    <scope>NUCLEOTIDE SEQUENCE</scope>
    <source>
        <tissue evidence="1">Spear leaf of Hainan Tall coconut</tissue>
    </source>
</reference>